<evidence type="ECO:0000256" key="9">
    <source>
        <dbReference type="SAM" id="Coils"/>
    </source>
</evidence>
<comment type="subcellular location">
    <subcellularLocation>
        <location evidence="1">Cytoplasm</location>
        <location evidence="1">Cytoskeleton</location>
    </subcellularLocation>
</comment>
<dbReference type="InterPro" id="IPR001752">
    <property type="entry name" value="Kinesin_motor_dom"/>
</dbReference>
<evidence type="ECO:0000256" key="6">
    <source>
        <dbReference type="ARBA" id="ARBA00023175"/>
    </source>
</evidence>
<reference evidence="11" key="2">
    <citation type="journal article" date="2018" name="Environ. Sci. Technol.">
        <title>The Toxicogenome of Hyalella azteca: A Model for Sediment Ecotoxicology and Evolutionary Toxicology.</title>
        <authorList>
            <person name="Poynton H.C."/>
            <person name="Hasenbein S."/>
            <person name="Benoit J.B."/>
            <person name="Sepulveda M.S."/>
            <person name="Poelchau M.F."/>
            <person name="Hughes D.S.T."/>
            <person name="Murali S.C."/>
            <person name="Chen S."/>
            <person name="Glastad K.M."/>
            <person name="Goodisman M.A.D."/>
            <person name="Werren J.H."/>
            <person name="Vineis J.H."/>
            <person name="Bowen J.L."/>
            <person name="Friedrich M."/>
            <person name="Jones J."/>
            <person name="Robertson H.M."/>
            <person name="Feyereisen R."/>
            <person name="Mechler-Hickson A."/>
            <person name="Mathers N."/>
            <person name="Lee C.E."/>
            <person name="Colbourne J.K."/>
            <person name="Biales A."/>
            <person name="Johnston J.S."/>
            <person name="Wellborn G.A."/>
            <person name="Rosendale A.J."/>
            <person name="Cridge A.G."/>
            <person name="Munoz-Torres M.C."/>
            <person name="Bain P.A."/>
            <person name="Manny A.R."/>
            <person name="Major K.M."/>
            <person name="Lambert F.N."/>
            <person name="Vulpe C.D."/>
            <person name="Tuck P."/>
            <person name="Blalock B.J."/>
            <person name="Lin Y.Y."/>
            <person name="Smith M.E."/>
            <person name="Ochoa-Acuna H."/>
            <person name="Chen M.M."/>
            <person name="Childers C.P."/>
            <person name="Qu J."/>
            <person name="Dugan S."/>
            <person name="Lee S.L."/>
            <person name="Chao H."/>
            <person name="Dinh H."/>
            <person name="Han Y."/>
            <person name="Doddapaneni H."/>
            <person name="Worley K.C."/>
            <person name="Muzny D.M."/>
            <person name="Gibbs R.A."/>
            <person name="Richards S."/>
        </authorList>
    </citation>
    <scope>NUCLEOTIDE SEQUENCE</scope>
    <source>
        <strain evidence="11">HAZT.00-mixed</strain>
        <tissue evidence="11">Whole organism</tissue>
    </source>
</reference>
<accession>A0A6A0GWS3</accession>
<evidence type="ECO:0000256" key="7">
    <source>
        <dbReference type="ARBA" id="ARBA00023212"/>
    </source>
</evidence>
<evidence type="ECO:0000256" key="1">
    <source>
        <dbReference type="ARBA" id="ARBA00004245"/>
    </source>
</evidence>
<dbReference type="GO" id="GO:0003777">
    <property type="term" value="F:microtubule motor activity"/>
    <property type="evidence" value="ECO:0007669"/>
    <property type="project" value="InterPro"/>
</dbReference>
<evidence type="ECO:0000256" key="2">
    <source>
        <dbReference type="ARBA" id="ARBA00022701"/>
    </source>
</evidence>
<dbReference type="InterPro" id="IPR036961">
    <property type="entry name" value="Kinesin_motor_dom_sf"/>
</dbReference>
<dbReference type="AlphaFoldDB" id="A0A6A0GWS3"/>
<evidence type="ECO:0000256" key="3">
    <source>
        <dbReference type="ARBA" id="ARBA00022741"/>
    </source>
</evidence>
<evidence type="ECO:0000256" key="5">
    <source>
        <dbReference type="ARBA" id="ARBA00023054"/>
    </source>
</evidence>
<dbReference type="InterPro" id="IPR027640">
    <property type="entry name" value="Kinesin-like_fam"/>
</dbReference>
<dbReference type="GO" id="GO:0008017">
    <property type="term" value="F:microtubule binding"/>
    <property type="evidence" value="ECO:0007669"/>
    <property type="project" value="InterPro"/>
</dbReference>
<dbReference type="SUPFAM" id="SSF52540">
    <property type="entry name" value="P-loop containing nucleoside triphosphate hydrolases"/>
    <property type="match status" value="1"/>
</dbReference>
<evidence type="ECO:0000259" key="10">
    <source>
        <dbReference type="PROSITE" id="PS50067"/>
    </source>
</evidence>
<keyword evidence="2" id="KW-0493">Microtubule</keyword>
<gene>
    <name evidence="11" type="ORF">HAZT_HAZT000299</name>
</gene>
<comment type="caution">
    <text evidence="11">The sequence shown here is derived from an EMBL/GenBank/DDBJ whole genome shotgun (WGS) entry which is preliminary data.</text>
</comment>
<dbReference type="EMBL" id="JQDR03012502">
    <property type="protein sequence ID" value="KAA0191153.1"/>
    <property type="molecule type" value="Genomic_DNA"/>
</dbReference>
<keyword evidence="3" id="KW-0547">Nucleotide-binding</keyword>
<evidence type="ECO:0000256" key="8">
    <source>
        <dbReference type="PROSITE-ProRule" id="PRU00283"/>
    </source>
</evidence>
<keyword evidence="5 9" id="KW-0175">Coiled coil</keyword>
<name>A0A6A0GWS3_HYAAZ</name>
<feature type="domain" description="Kinesin motor" evidence="10">
    <location>
        <begin position="1"/>
        <end position="97"/>
    </location>
</feature>
<dbReference type="InterPro" id="IPR027417">
    <property type="entry name" value="P-loop_NTPase"/>
</dbReference>
<dbReference type="SMART" id="SM00129">
    <property type="entry name" value="KISc"/>
    <property type="match status" value="1"/>
</dbReference>
<dbReference type="PROSITE" id="PS50067">
    <property type="entry name" value="KINESIN_MOTOR_2"/>
    <property type="match status" value="1"/>
</dbReference>
<dbReference type="GO" id="GO:0005874">
    <property type="term" value="C:microtubule"/>
    <property type="evidence" value="ECO:0007669"/>
    <property type="project" value="UniProtKB-KW"/>
</dbReference>
<keyword evidence="4" id="KW-0067">ATP-binding</keyword>
<dbReference type="Pfam" id="PF00225">
    <property type="entry name" value="Kinesin"/>
    <property type="match status" value="1"/>
</dbReference>
<organism evidence="11">
    <name type="scientific">Hyalella azteca</name>
    <name type="common">Amphipod</name>
    <dbReference type="NCBI Taxonomy" id="294128"/>
    <lineage>
        <taxon>Eukaryota</taxon>
        <taxon>Metazoa</taxon>
        <taxon>Ecdysozoa</taxon>
        <taxon>Arthropoda</taxon>
        <taxon>Crustacea</taxon>
        <taxon>Multicrustacea</taxon>
        <taxon>Malacostraca</taxon>
        <taxon>Eumalacostraca</taxon>
        <taxon>Peracarida</taxon>
        <taxon>Amphipoda</taxon>
        <taxon>Senticaudata</taxon>
        <taxon>Talitrida</taxon>
        <taxon>Talitroidea</taxon>
        <taxon>Hyalellidae</taxon>
        <taxon>Hyalella</taxon>
    </lineage>
</organism>
<comment type="caution">
    <text evidence="8">Lacks conserved residue(s) required for the propagation of feature annotation.</text>
</comment>
<protein>
    <recommendedName>
        <fullName evidence="10">Kinesin motor domain-containing protein</fullName>
    </recommendedName>
</protein>
<dbReference type="PANTHER" id="PTHR47968">
    <property type="entry name" value="CENTROMERE PROTEIN E"/>
    <property type="match status" value="1"/>
</dbReference>
<keyword evidence="6" id="KW-0505">Motor protein</keyword>
<feature type="coiled-coil region" evidence="9">
    <location>
        <begin position="112"/>
        <end position="157"/>
    </location>
</feature>
<keyword evidence="7" id="KW-0206">Cytoskeleton</keyword>
<reference evidence="11" key="1">
    <citation type="submission" date="2014-08" db="EMBL/GenBank/DDBJ databases">
        <authorList>
            <person name="Murali S."/>
            <person name="Richards S."/>
            <person name="Bandaranaike D."/>
            <person name="Bellair M."/>
            <person name="Blankenburg K."/>
            <person name="Chao H."/>
            <person name="Dinh H."/>
            <person name="Doddapaneni H."/>
            <person name="Dugan-Rocha S."/>
            <person name="Elkadiri S."/>
            <person name="Gnanaolivu R."/>
            <person name="Hughes D."/>
            <person name="Lee S."/>
            <person name="Li M."/>
            <person name="Ming W."/>
            <person name="Munidasa M."/>
            <person name="Muniz J."/>
            <person name="Nguyen L."/>
            <person name="Osuji N."/>
            <person name="Pu L.-L."/>
            <person name="Puazo M."/>
            <person name="Skinner E."/>
            <person name="Qu C."/>
            <person name="Quiroz J."/>
            <person name="Raj R."/>
            <person name="Weissenberger G."/>
            <person name="Xin Y."/>
            <person name="Zou X."/>
            <person name="Han Y."/>
            <person name="Worley K."/>
            <person name="Muzny D."/>
            <person name="Gibbs R."/>
        </authorList>
    </citation>
    <scope>NUCLEOTIDE SEQUENCE</scope>
    <source>
        <strain evidence="11">HAZT.00-mixed</strain>
        <tissue evidence="11">Whole organism</tissue>
    </source>
</reference>
<reference evidence="11" key="3">
    <citation type="submission" date="2019-06" db="EMBL/GenBank/DDBJ databases">
        <authorList>
            <person name="Poynton C."/>
            <person name="Hasenbein S."/>
            <person name="Benoit J.B."/>
            <person name="Sepulveda M.S."/>
            <person name="Poelchau M.F."/>
            <person name="Murali S.C."/>
            <person name="Chen S."/>
            <person name="Glastad K.M."/>
            <person name="Werren J.H."/>
            <person name="Vineis J.H."/>
            <person name="Bowen J.L."/>
            <person name="Friedrich M."/>
            <person name="Jones J."/>
            <person name="Robertson H.M."/>
            <person name="Feyereisen R."/>
            <person name="Mechler-Hickson A."/>
            <person name="Mathers N."/>
            <person name="Lee C.E."/>
            <person name="Colbourne J.K."/>
            <person name="Biales A."/>
            <person name="Johnston J.S."/>
            <person name="Wellborn G.A."/>
            <person name="Rosendale A.J."/>
            <person name="Cridge A.G."/>
            <person name="Munoz-Torres M.C."/>
            <person name="Bain P.A."/>
            <person name="Manny A.R."/>
            <person name="Major K.M."/>
            <person name="Lambert F.N."/>
            <person name="Vulpe C.D."/>
            <person name="Tuck P."/>
            <person name="Blalock B.J."/>
            <person name="Lin Y.-Y."/>
            <person name="Smith M.E."/>
            <person name="Ochoa-Acuna H."/>
            <person name="Chen M.-J.M."/>
            <person name="Childers C.P."/>
            <person name="Qu J."/>
            <person name="Dugan S."/>
            <person name="Lee S.L."/>
            <person name="Chao H."/>
            <person name="Dinh H."/>
            <person name="Han Y."/>
            <person name="Doddapaneni H."/>
            <person name="Worley K.C."/>
            <person name="Muzny D.M."/>
            <person name="Gibbs R.A."/>
            <person name="Richards S."/>
        </authorList>
    </citation>
    <scope>NUCLEOTIDE SEQUENCE</scope>
    <source>
        <strain evidence="11">HAZT.00-mixed</strain>
        <tissue evidence="11">Whole organism</tissue>
    </source>
</reference>
<evidence type="ECO:0000313" key="11">
    <source>
        <dbReference type="EMBL" id="KAA0191153.1"/>
    </source>
</evidence>
<dbReference type="GO" id="GO:0007018">
    <property type="term" value="P:microtubule-based movement"/>
    <property type="evidence" value="ECO:0007669"/>
    <property type="project" value="InterPro"/>
</dbReference>
<comment type="similarity">
    <text evidence="8">Belongs to the TRAFAC class myosin-kinesin ATPase superfamily. Kinesin family.</text>
</comment>
<dbReference type="GO" id="GO:0005524">
    <property type="term" value="F:ATP binding"/>
    <property type="evidence" value="ECO:0007669"/>
    <property type="project" value="UniProtKB-KW"/>
</dbReference>
<proteinExistence type="inferred from homology"/>
<dbReference type="Proteomes" id="UP000711488">
    <property type="component" value="Unassembled WGS sequence"/>
</dbReference>
<dbReference type="Gene3D" id="3.40.850.10">
    <property type="entry name" value="Kinesin motor domain"/>
    <property type="match status" value="1"/>
</dbReference>
<dbReference type="PANTHER" id="PTHR47968:SF13">
    <property type="entry name" value="KINESIN-LIKE PROTEIN KIF19 ISOFORM X1"/>
    <property type="match status" value="1"/>
</dbReference>
<evidence type="ECO:0000256" key="4">
    <source>
        <dbReference type="ARBA" id="ARBA00022840"/>
    </source>
</evidence>
<keyword evidence="7" id="KW-0963">Cytoplasm</keyword>
<sequence>MIDLAGSERGSSTGCKGARFREGANINRSLLALGNCINALADGKSHIPYRDSKLTRLLKDSLGGNCRSVMVAAVSMASTTFEDTFNTLRYSNRAKTIKTTLKRNQMSVETHVHQYVKIVETLKQEVTALKEKLAEGEHRELRQAKKYEETIARLQAQLQV</sequence>